<evidence type="ECO:0000313" key="2">
    <source>
        <dbReference type="EMBL" id="KAG2333862.1"/>
    </source>
</evidence>
<dbReference type="AlphaFoldDB" id="A0A8X8BFZ0"/>
<evidence type="ECO:0000313" key="3">
    <source>
        <dbReference type="Proteomes" id="UP000886595"/>
    </source>
</evidence>
<feature type="domain" description="F-box associated beta-propeller type 3" evidence="1">
    <location>
        <begin position="7"/>
        <end position="224"/>
    </location>
</feature>
<proteinExistence type="predicted"/>
<dbReference type="InterPro" id="IPR017451">
    <property type="entry name" value="F-box-assoc_interact_dom"/>
</dbReference>
<organism evidence="2 3">
    <name type="scientific">Brassica carinata</name>
    <name type="common">Ethiopian mustard</name>
    <name type="synonym">Abyssinian cabbage</name>
    <dbReference type="NCBI Taxonomy" id="52824"/>
    <lineage>
        <taxon>Eukaryota</taxon>
        <taxon>Viridiplantae</taxon>
        <taxon>Streptophyta</taxon>
        <taxon>Embryophyta</taxon>
        <taxon>Tracheophyta</taxon>
        <taxon>Spermatophyta</taxon>
        <taxon>Magnoliopsida</taxon>
        <taxon>eudicotyledons</taxon>
        <taxon>Gunneridae</taxon>
        <taxon>Pentapetalae</taxon>
        <taxon>rosids</taxon>
        <taxon>malvids</taxon>
        <taxon>Brassicales</taxon>
        <taxon>Brassicaceae</taxon>
        <taxon>Brassiceae</taxon>
        <taxon>Brassica</taxon>
    </lineage>
</organism>
<dbReference type="Proteomes" id="UP000886595">
    <property type="component" value="Unassembled WGS sequence"/>
</dbReference>
<comment type="caution">
    <text evidence="2">The sequence shown here is derived from an EMBL/GenBank/DDBJ whole genome shotgun (WGS) entry which is preliminary data.</text>
</comment>
<accession>A0A8X8BFZ0</accession>
<dbReference type="PANTHER" id="PTHR31672:SF13">
    <property type="entry name" value="F-BOX PROTEIN CPR30-LIKE"/>
    <property type="match status" value="1"/>
</dbReference>
<dbReference type="EMBL" id="JAAMPC010000001">
    <property type="protein sequence ID" value="KAG2333862.1"/>
    <property type="molecule type" value="Genomic_DNA"/>
</dbReference>
<dbReference type="InterPro" id="IPR050796">
    <property type="entry name" value="SCF_F-box_component"/>
</dbReference>
<gene>
    <name evidence="2" type="ORF">Bca52824_005042</name>
</gene>
<dbReference type="Pfam" id="PF08268">
    <property type="entry name" value="FBA_3"/>
    <property type="match status" value="1"/>
</dbReference>
<name>A0A8X8BFZ0_BRACI</name>
<reference evidence="2 3" key="1">
    <citation type="submission" date="2020-02" db="EMBL/GenBank/DDBJ databases">
        <authorList>
            <person name="Ma Q."/>
            <person name="Huang Y."/>
            <person name="Song X."/>
            <person name="Pei D."/>
        </authorList>
    </citation>
    <scope>NUCLEOTIDE SEQUENCE [LARGE SCALE GENOMIC DNA]</scope>
    <source>
        <strain evidence="2">Sxm20200214</strain>
        <tissue evidence="2">Leaf</tissue>
    </source>
</reference>
<evidence type="ECO:0000259" key="1">
    <source>
        <dbReference type="Pfam" id="PF08268"/>
    </source>
</evidence>
<dbReference type="InterPro" id="IPR013187">
    <property type="entry name" value="F-box-assoc_dom_typ3"/>
</dbReference>
<sequence>MEPIDFPERYITRENVFYGLGYDSVSDDYKVVRIIQCKHIDGDGNYPLEIKVFSLKSNSWKRIHPCLEVQIRFMFVYNRVLYGGGNGVLASNSLHWIMPRSLYAFNKIIRFNLASDDLSVLSFPQALYLKVMNLGVLDGCLCLICYDNNMCGHVDVWILREYEGSWSKLITLPKPETVVSFKFVRPLIYSKDRSKILLEINSKKLMWFDLVAKSFETLEIKGCKGPRNAEILVSSLVLGCKSVSRRAPEKRMLQKGNKSWYAHLCSLVLGCGGDPREKEIMVKGNKRWGGGFLSKGFKLKL</sequence>
<protein>
    <recommendedName>
        <fullName evidence="1">F-box associated beta-propeller type 3 domain-containing protein</fullName>
    </recommendedName>
</protein>
<dbReference type="OrthoDB" id="591557at2759"/>
<keyword evidence="3" id="KW-1185">Reference proteome</keyword>
<dbReference type="NCBIfam" id="TIGR01640">
    <property type="entry name" value="F_box_assoc_1"/>
    <property type="match status" value="1"/>
</dbReference>
<dbReference type="PANTHER" id="PTHR31672">
    <property type="entry name" value="BNACNNG10540D PROTEIN"/>
    <property type="match status" value="1"/>
</dbReference>